<name>A0A6S6TRM3_9BACT</name>
<dbReference type="InterPro" id="IPR007485">
    <property type="entry name" value="LPS_assembly_LptE"/>
</dbReference>
<gene>
    <name evidence="1" type="ORF">HELGO_WM6112</name>
</gene>
<protein>
    <submittedName>
        <fullName evidence="1">Probable lipoprotein Cj1090c</fullName>
    </submittedName>
</protein>
<dbReference type="GO" id="GO:0019867">
    <property type="term" value="C:outer membrane"/>
    <property type="evidence" value="ECO:0007669"/>
    <property type="project" value="InterPro"/>
</dbReference>
<evidence type="ECO:0000313" key="1">
    <source>
        <dbReference type="EMBL" id="CAA6823472.1"/>
    </source>
</evidence>
<organism evidence="1">
    <name type="scientific">uncultured Sulfurovum sp</name>
    <dbReference type="NCBI Taxonomy" id="269237"/>
    <lineage>
        <taxon>Bacteria</taxon>
        <taxon>Pseudomonadati</taxon>
        <taxon>Campylobacterota</taxon>
        <taxon>Epsilonproteobacteria</taxon>
        <taxon>Campylobacterales</taxon>
        <taxon>Sulfurovaceae</taxon>
        <taxon>Sulfurovum</taxon>
        <taxon>environmental samples</taxon>
    </lineage>
</organism>
<dbReference type="Pfam" id="PF04390">
    <property type="entry name" value="LptE"/>
    <property type="match status" value="1"/>
</dbReference>
<proteinExistence type="predicted"/>
<dbReference type="EMBL" id="CACVAU010000069">
    <property type="protein sequence ID" value="CAA6823472.1"/>
    <property type="molecule type" value="Genomic_DNA"/>
</dbReference>
<dbReference type="GO" id="GO:0043165">
    <property type="term" value="P:Gram-negative-bacterium-type cell outer membrane assembly"/>
    <property type="evidence" value="ECO:0007669"/>
    <property type="project" value="InterPro"/>
</dbReference>
<accession>A0A6S6TRM3</accession>
<sequence length="168" mass="19289">MKNYLLLITFITFVSCGYKPSAHYAKHLIGDKIFTKVDVSLSDPENAVLTKDALNIALQTRLKRQVAKEKNADSSIYVFYKNIRFIPLQYDQNGYVVFYQAHITLDFSFRKGEVTEQRKIVGRFEFPIRPSAIISNDLRLKAIEQGSLKALDEFMSYLSVRGLLVNAR</sequence>
<dbReference type="PROSITE" id="PS51257">
    <property type="entry name" value="PROKAR_LIPOPROTEIN"/>
    <property type="match status" value="1"/>
</dbReference>
<dbReference type="AlphaFoldDB" id="A0A6S6TRM3"/>
<keyword evidence="1" id="KW-0449">Lipoprotein</keyword>
<reference evidence="1" key="1">
    <citation type="submission" date="2020-01" db="EMBL/GenBank/DDBJ databases">
        <authorList>
            <person name="Meier V. D."/>
            <person name="Meier V D."/>
        </authorList>
    </citation>
    <scope>NUCLEOTIDE SEQUENCE</scope>
    <source>
        <strain evidence="1">HLG_WM_MAG_05</strain>
    </source>
</reference>